<proteinExistence type="predicted"/>
<dbReference type="Proteomes" id="UP000770785">
    <property type="component" value="Unassembled WGS sequence"/>
</dbReference>
<keyword evidence="1" id="KW-0472">Membrane</keyword>
<comment type="caution">
    <text evidence="2">The sequence shown here is derived from an EMBL/GenBank/DDBJ whole genome shotgun (WGS) entry which is preliminary data.</text>
</comment>
<accession>A0ABX0XGB2</accession>
<protein>
    <submittedName>
        <fullName evidence="2">Iron-regulated membrane protein</fullName>
    </submittedName>
</protein>
<keyword evidence="1" id="KW-0812">Transmembrane</keyword>
<reference evidence="2 3" key="1">
    <citation type="submission" date="2020-03" db="EMBL/GenBank/DDBJ databases">
        <title>Genomic Encyclopedia of Type Strains, Phase IV (KMG-IV): sequencing the most valuable type-strain genomes for metagenomic binning, comparative biology and taxonomic classification.</title>
        <authorList>
            <person name="Goeker M."/>
        </authorList>
    </citation>
    <scope>NUCLEOTIDE SEQUENCE [LARGE SCALE GENOMIC DNA]</scope>
    <source>
        <strain evidence="2 3">DSM 105096</strain>
    </source>
</reference>
<dbReference type="Pfam" id="PF03929">
    <property type="entry name" value="PepSY_TM"/>
    <property type="match status" value="1"/>
</dbReference>
<keyword evidence="3" id="KW-1185">Reference proteome</keyword>
<dbReference type="InterPro" id="IPR005625">
    <property type="entry name" value="PepSY-ass_TM"/>
</dbReference>
<feature type="transmembrane region" description="Helical" evidence="1">
    <location>
        <begin position="148"/>
        <end position="170"/>
    </location>
</feature>
<evidence type="ECO:0000256" key="1">
    <source>
        <dbReference type="SAM" id="Phobius"/>
    </source>
</evidence>
<organism evidence="2 3">
    <name type="scientific">Neolewinella antarctica</name>
    <dbReference type="NCBI Taxonomy" id="442734"/>
    <lineage>
        <taxon>Bacteria</taxon>
        <taxon>Pseudomonadati</taxon>
        <taxon>Bacteroidota</taxon>
        <taxon>Saprospiria</taxon>
        <taxon>Saprospirales</taxon>
        <taxon>Lewinellaceae</taxon>
        <taxon>Neolewinella</taxon>
    </lineage>
</organism>
<sequence>MPTRRQHHATWLRRTRRLHRWTGVTLFVFFFVVGVTSVLLGWKKNSEYLQPATRSGTATELTEWLPAAGLLTLAQTALTDSLGSNHPTEIDRLDYRPGKGIVKFLFKDHTWEVQLDGATGALLSIGVRRADLIEQIHDGSIVGDTFKVIYSSIMGLATVVFTVSGFWLWYGPKVMRRAGK</sequence>
<keyword evidence="1" id="KW-1133">Transmembrane helix</keyword>
<evidence type="ECO:0000313" key="3">
    <source>
        <dbReference type="Proteomes" id="UP000770785"/>
    </source>
</evidence>
<feature type="transmembrane region" description="Helical" evidence="1">
    <location>
        <begin position="21"/>
        <end position="42"/>
    </location>
</feature>
<name>A0ABX0XGB2_9BACT</name>
<gene>
    <name evidence="2" type="ORF">GGR27_003873</name>
</gene>
<evidence type="ECO:0000313" key="2">
    <source>
        <dbReference type="EMBL" id="NJC28350.1"/>
    </source>
</evidence>
<dbReference type="EMBL" id="JAATJH010000011">
    <property type="protein sequence ID" value="NJC28350.1"/>
    <property type="molecule type" value="Genomic_DNA"/>
</dbReference>
<dbReference type="RefSeq" id="WP_168040269.1">
    <property type="nucleotide sequence ID" value="NZ_JAATJH010000011.1"/>
</dbReference>